<name>A0A8H4PM04_9HYPO</name>
<dbReference type="OrthoDB" id="5583277at2759"/>
<dbReference type="PANTHER" id="PTHR36853">
    <property type="entry name" value="EXPRESSED PROTEIN"/>
    <property type="match status" value="1"/>
</dbReference>
<dbReference type="InterPro" id="IPR053065">
    <property type="entry name" value="Archenteron_Induction-Rel"/>
</dbReference>
<keyword evidence="1" id="KW-0812">Transmembrane</keyword>
<dbReference type="Proteomes" id="UP000557566">
    <property type="component" value="Unassembled WGS sequence"/>
</dbReference>
<keyword evidence="5" id="KW-1185">Reference proteome</keyword>
<gene>
    <name evidence="4" type="ORF">G6O67_007424</name>
</gene>
<accession>A0A8H4PM04</accession>
<dbReference type="GO" id="GO:0005783">
    <property type="term" value="C:endoplasmic reticulum"/>
    <property type="evidence" value="ECO:0007669"/>
    <property type="project" value="TreeGrafter"/>
</dbReference>
<feature type="transmembrane region" description="Helical" evidence="1">
    <location>
        <begin position="335"/>
        <end position="355"/>
    </location>
</feature>
<comment type="caution">
    <text evidence="4">The sequence shown here is derived from an EMBL/GenBank/DDBJ whole genome shotgun (WGS) entry which is preliminary data.</text>
</comment>
<organism evidence="4 5">
    <name type="scientific">Ophiocordyceps sinensis</name>
    <dbReference type="NCBI Taxonomy" id="72228"/>
    <lineage>
        <taxon>Eukaryota</taxon>
        <taxon>Fungi</taxon>
        <taxon>Dikarya</taxon>
        <taxon>Ascomycota</taxon>
        <taxon>Pezizomycotina</taxon>
        <taxon>Sordariomycetes</taxon>
        <taxon>Hypocreomycetidae</taxon>
        <taxon>Hypocreales</taxon>
        <taxon>Ophiocordycipitaceae</taxon>
        <taxon>Ophiocordyceps</taxon>
    </lineage>
</organism>
<dbReference type="Pfam" id="PF12955">
    <property type="entry name" value="Vps3844_C"/>
    <property type="match status" value="1"/>
</dbReference>
<evidence type="ECO:0000313" key="5">
    <source>
        <dbReference type="Proteomes" id="UP000557566"/>
    </source>
</evidence>
<evidence type="ECO:0000256" key="2">
    <source>
        <dbReference type="SAM" id="SignalP"/>
    </source>
</evidence>
<protein>
    <recommendedName>
        <fullName evidence="3">Vacuolar sorting protein Vps3844 C-terminal domain-containing protein</fullName>
    </recommendedName>
</protein>
<evidence type="ECO:0000259" key="3">
    <source>
        <dbReference type="Pfam" id="PF12955"/>
    </source>
</evidence>
<dbReference type="EMBL" id="JAAVMX010000008">
    <property type="protein sequence ID" value="KAF4505479.1"/>
    <property type="molecule type" value="Genomic_DNA"/>
</dbReference>
<dbReference type="InterPro" id="IPR024382">
    <property type="entry name" value="Vps3844_C"/>
</dbReference>
<reference evidence="4 5" key="1">
    <citation type="journal article" date="2020" name="Genome Biol. Evol.">
        <title>A new high-quality draft genome assembly of the Chinese cordyceps Ophiocordyceps sinensis.</title>
        <authorList>
            <person name="Shu R."/>
            <person name="Zhang J."/>
            <person name="Meng Q."/>
            <person name="Zhang H."/>
            <person name="Zhou G."/>
            <person name="Li M."/>
            <person name="Wu P."/>
            <person name="Zhao Y."/>
            <person name="Chen C."/>
            <person name="Qin Q."/>
        </authorList>
    </citation>
    <scope>NUCLEOTIDE SEQUENCE [LARGE SCALE GENOMIC DNA]</scope>
    <source>
        <strain evidence="4 5">IOZ07</strain>
    </source>
</reference>
<dbReference type="AlphaFoldDB" id="A0A8H4PM04"/>
<dbReference type="PANTHER" id="PTHR36853:SF1">
    <property type="entry name" value="DUF3844 DOMAIN-CONTAINING PROTEIN"/>
    <property type="match status" value="1"/>
</dbReference>
<proteinExistence type="predicted"/>
<feature type="domain" description="Vacuolar sorting protein Vps3844 C-terminal" evidence="3">
    <location>
        <begin position="269"/>
        <end position="372"/>
    </location>
</feature>
<keyword evidence="2" id="KW-0732">Signal</keyword>
<sequence>MKLCTGLVAASCGLAIAAQPVAHVYIVPAREASSTTPSLPPGLARLILLQRLASSGQGPSLGDAPQVTNIDDAVSALNRFGKSPGPLFADDNNSEPSQLVMMLDGISKQQIIDLERALGARPAFMIPDPPSGKAHDELVQVDLFGTGAINVGDFDMQQITNPLEGCWRGRRAAFAKFTVNEGSDIVNKVVHRLDQLSKLAKIGELETTLVLLPRTANSKPWSDQPLELRRRQAERVMTSLDKIERPAAPTWLAADKTILYAPGVRVASCFTSEDSCIKATGNCSSHGSCLDRYASPDGKDFGTKCFTCHCLSTRSESGSLTHWAGPSCAKKDVSVAFWLFAGFTLALVSILWLSISMLFGIGQEKLPGVIGAGVSRAK</sequence>
<evidence type="ECO:0000256" key="1">
    <source>
        <dbReference type="SAM" id="Phobius"/>
    </source>
</evidence>
<feature type="signal peptide" evidence="2">
    <location>
        <begin position="1"/>
        <end position="18"/>
    </location>
</feature>
<feature type="chain" id="PRO_5034379852" description="Vacuolar sorting protein Vps3844 C-terminal domain-containing protein" evidence="2">
    <location>
        <begin position="19"/>
        <end position="378"/>
    </location>
</feature>
<keyword evidence="1" id="KW-0472">Membrane</keyword>
<keyword evidence="1" id="KW-1133">Transmembrane helix</keyword>
<evidence type="ECO:0000313" key="4">
    <source>
        <dbReference type="EMBL" id="KAF4505479.1"/>
    </source>
</evidence>